<feature type="compositionally biased region" description="Gly residues" evidence="4">
    <location>
        <begin position="959"/>
        <end position="970"/>
    </location>
</feature>
<dbReference type="InterPro" id="IPR043573">
    <property type="entry name" value="Fig4-like"/>
</dbReference>
<feature type="region of interest" description="Disordered" evidence="4">
    <location>
        <begin position="953"/>
        <end position="978"/>
    </location>
</feature>
<dbReference type="InterPro" id="IPR002013">
    <property type="entry name" value="SAC_dom"/>
</dbReference>
<dbReference type="GO" id="GO:0012505">
    <property type="term" value="C:endomembrane system"/>
    <property type="evidence" value="ECO:0007669"/>
    <property type="project" value="UniProtKB-SubCell"/>
</dbReference>
<comment type="caution">
    <text evidence="6">The sequence shown here is derived from an EMBL/GenBank/DDBJ whole genome shotgun (WGS) entry which is preliminary data.</text>
</comment>
<gene>
    <name evidence="6" type="ORF">FNF29_04573</name>
</gene>
<dbReference type="GO" id="GO:0043813">
    <property type="term" value="F:phosphatidylinositol-3,5-bisphosphate 5-phosphatase activity"/>
    <property type="evidence" value="ECO:0007669"/>
    <property type="project" value="InterPro"/>
</dbReference>
<organism evidence="6 7">
    <name type="scientific">Cafeteria roenbergensis</name>
    <name type="common">Marine flagellate</name>
    <dbReference type="NCBI Taxonomy" id="33653"/>
    <lineage>
        <taxon>Eukaryota</taxon>
        <taxon>Sar</taxon>
        <taxon>Stramenopiles</taxon>
        <taxon>Bigyra</taxon>
        <taxon>Opalozoa</taxon>
        <taxon>Bicosoecida</taxon>
        <taxon>Cafeteriaceae</taxon>
        <taxon>Cafeteria</taxon>
    </lineage>
</organism>
<dbReference type="GO" id="GO:0046856">
    <property type="term" value="P:phosphatidylinositol dephosphorylation"/>
    <property type="evidence" value="ECO:0007669"/>
    <property type="project" value="InterPro"/>
</dbReference>
<dbReference type="Proteomes" id="UP000323011">
    <property type="component" value="Unassembled WGS sequence"/>
</dbReference>
<feature type="compositionally biased region" description="Polar residues" evidence="4">
    <location>
        <begin position="1204"/>
        <end position="1221"/>
    </location>
</feature>
<evidence type="ECO:0000256" key="1">
    <source>
        <dbReference type="ARBA" id="ARBA00004308"/>
    </source>
</evidence>
<feature type="region of interest" description="Disordered" evidence="4">
    <location>
        <begin position="327"/>
        <end position="375"/>
    </location>
</feature>
<dbReference type="PROSITE" id="PS50275">
    <property type="entry name" value="SAC"/>
    <property type="match status" value="1"/>
</dbReference>
<keyword evidence="2" id="KW-0378">Hydrolase</keyword>
<name>A0A5A8CFL4_CAFRO</name>
<feature type="region of interest" description="Disordered" evidence="4">
    <location>
        <begin position="689"/>
        <end position="754"/>
    </location>
</feature>
<keyword evidence="3" id="KW-0472">Membrane</keyword>
<accession>A0A5A8CFL4</accession>
<feature type="domain" description="SAC" evidence="5">
    <location>
        <begin position="171"/>
        <end position="206"/>
    </location>
</feature>
<reference evidence="6 7" key="1">
    <citation type="submission" date="2019-07" db="EMBL/GenBank/DDBJ databases">
        <title>Genomes of Cafeteria roenbergensis.</title>
        <authorList>
            <person name="Fischer M.G."/>
            <person name="Hackl T."/>
            <person name="Roman M."/>
        </authorList>
    </citation>
    <scope>NUCLEOTIDE SEQUENCE [LARGE SCALE GENOMIC DNA]</scope>
    <source>
        <strain evidence="6 7">BVI</strain>
    </source>
</reference>
<feature type="compositionally biased region" description="Low complexity" evidence="4">
    <location>
        <begin position="1172"/>
        <end position="1184"/>
    </location>
</feature>
<dbReference type="EMBL" id="VLTN01000027">
    <property type="protein sequence ID" value="KAA0151374.1"/>
    <property type="molecule type" value="Genomic_DNA"/>
</dbReference>
<feature type="region of interest" description="Disordered" evidence="4">
    <location>
        <begin position="1281"/>
        <end position="1358"/>
    </location>
</feature>
<feature type="region of interest" description="Disordered" evidence="4">
    <location>
        <begin position="1153"/>
        <end position="1231"/>
    </location>
</feature>
<sequence length="1581" mass="153870">MGREASRAAANVALSGRAGALFAASGTRVVVASPGELLDGAGAGARGAAAPAAGSVASAAAAPFALPHSGGVSGLASRSLGARLVSVESVGSARSKASAAAAAAAASVTSPASRRDGSPVQSGRVTATSPGAYLFVDGEGASASGRVAWPGIVAGSLGRGGATAGGALFMQSGIVRSNCVDCLDRTSVAQAVAGIAALGPMLAALGWGETGDVVVEAASGVSVSAPASSPIDVALRRGRPRADAALTAARAMSAARSRRLGGLRGAMASWRDHVAAKMAPPAAAAAVVQAWLRQGAETTDPLSQLLRRLYEAAADALALQYGGSAANKRVDDAEKGGEAARKEAEGEAGAAAGDHGGAGSGPGGAAGGGASGGGRAAAAAARPAVHAGPRRGGRQGVSGAAGLGSVTAAAAGGASRGVTFGGKVYMAVERHYQNSIRDGLRQRQTDALHGRLLPAHGLTSAQSLAIVGSRTARQAAMRLAARAGWSGDMTMSGAQVEVAAAGLNATGGAGGIADVSWGMWSHSQPGGAPPAGALTLVRWDGAHSAMAAIMSAADGIRRRNPGSSAARLASVAAADAAAQWQVALRATAAVAGASGLLSGASPTAALMAMAEAAEASGDRAGQEVARSLGDDVADAVAEALAGGPAGPLAVTAGTIRAASQEAVDCGWGPTGVSLGGQLVLGREASLSGGTGSDGVGLPHGHMGPGSNAGSVAGSARAPRLAPLSIPLDGSGLDLEDDDSAPTRAARSSDSERRLHTVRSLASLLHAAAAGPTGMPRPFTPTSTALDATLEARRDATMPRPFASRATLGSSEVIWWPGGLGGWPTRELPAWWAARAVAAAAESAGAAVGADWARVAEIVASTVDASASAAAWSPARAVLSRRRVGVRRPAPMTAARRLLGAAPFSEGMEASAAPELAALAAALRVVVRGERWDAAAGLVLSLGAAAAAETAASLPQDAGNGSGAGSVGPGWDGVPRGSAGGGGGISSSDLFAGADGTASDAGSVMSLSGAGLQGGLWPGEGAAARAAAAGDAHAGTAPAMGPRDRSGSAPGSGLNAAARWRRVAAMAGQPSGDSSIAFAAATAGRGGLPAAGGAVAVGWSARLAPAGPFTDAGPQPRALDLRAARRSMLAAAPVAGPVGRFPASSGVEAGASGIAEQDEAGSDASSVATSSYRAAQRRTAASNAAPGGSQAAASLGPAPGRPRAGTQTRPAVSAAGGSTPSARSAARLPSGRSAKLDATGAAWLFQTLNVRATAGSGAAKDGDSAVVSGSGLASILGHSAGLPQGEVARTGTGCGSGDDDGAGLEAGSGRESEGEEEAEEAEEDEAAKDRRALDEGEEQSLRRETSARGGTPDAAKNARPVQATGSVALVWVLQCRGGSVAAPLAALQSRRADSTSLGVMAVNRRMTAALRARQLLIGPLADAGKAGMATAVGPAAGASQAGTLVVRLPPLNGRGDSIEIHAVQRSRGDGMAVDRAAHMTTLAGARSVAWAARGLRGWVAAAPGPSASASMPPSMAVQLGRSWLGLWSIAFPVPADEYTRVEEATRIAAAAAAAAPFPAALSTSNPHSMSMTSSFSRRLGCC</sequence>
<feature type="compositionally biased region" description="Gly residues" evidence="4">
    <location>
        <begin position="354"/>
        <end position="375"/>
    </location>
</feature>
<keyword evidence="7" id="KW-1185">Reference proteome</keyword>
<feature type="compositionally biased region" description="Acidic residues" evidence="4">
    <location>
        <begin position="1312"/>
        <end position="1325"/>
    </location>
</feature>
<evidence type="ECO:0000313" key="6">
    <source>
        <dbReference type="EMBL" id="KAA0151374.1"/>
    </source>
</evidence>
<evidence type="ECO:0000256" key="4">
    <source>
        <dbReference type="SAM" id="MobiDB-lite"/>
    </source>
</evidence>
<comment type="subcellular location">
    <subcellularLocation>
        <location evidence="1">Endomembrane system</location>
    </subcellularLocation>
</comment>
<evidence type="ECO:0000256" key="3">
    <source>
        <dbReference type="ARBA" id="ARBA00023136"/>
    </source>
</evidence>
<evidence type="ECO:0000256" key="2">
    <source>
        <dbReference type="ARBA" id="ARBA00022801"/>
    </source>
</evidence>
<dbReference type="PANTHER" id="PTHR45738">
    <property type="entry name" value="POLYPHOSPHOINOSITIDE PHOSPHATASE"/>
    <property type="match status" value="1"/>
</dbReference>
<feature type="compositionally biased region" description="Polar residues" evidence="4">
    <location>
        <begin position="1162"/>
        <end position="1171"/>
    </location>
</feature>
<dbReference type="PANTHER" id="PTHR45738:SF5">
    <property type="entry name" value="POLYPHOSPHOINOSITIDE PHOSPHATASE"/>
    <property type="match status" value="1"/>
</dbReference>
<evidence type="ECO:0000259" key="5">
    <source>
        <dbReference type="PROSITE" id="PS50275"/>
    </source>
</evidence>
<proteinExistence type="predicted"/>
<feature type="region of interest" description="Disordered" evidence="4">
    <location>
        <begin position="1033"/>
        <end position="1054"/>
    </location>
</feature>
<feature type="compositionally biased region" description="Basic and acidic residues" evidence="4">
    <location>
        <begin position="1326"/>
        <end position="1345"/>
    </location>
</feature>
<protein>
    <recommendedName>
        <fullName evidence="5">SAC domain-containing protein</fullName>
    </recommendedName>
</protein>
<evidence type="ECO:0000313" key="7">
    <source>
        <dbReference type="Proteomes" id="UP000323011"/>
    </source>
</evidence>
<feature type="compositionally biased region" description="Basic and acidic residues" evidence="4">
    <location>
        <begin position="328"/>
        <end position="345"/>
    </location>
</feature>